<reference evidence="10 11" key="1">
    <citation type="submission" date="2021-03" db="EMBL/GenBank/DDBJ databases">
        <title>Genomic Encyclopedia of Type Strains, Phase IV (KMG-IV): sequencing the most valuable type-strain genomes for metagenomic binning, comparative biology and taxonomic classification.</title>
        <authorList>
            <person name="Goeker M."/>
        </authorList>
    </citation>
    <scope>NUCLEOTIDE SEQUENCE [LARGE SCALE GENOMIC DNA]</scope>
    <source>
        <strain evidence="10 11">DSM 3984</strain>
    </source>
</reference>
<evidence type="ECO:0000313" key="11">
    <source>
        <dbReference type="Proteomes" id="UP000783390"/>
    </source>
</evidence>
<comment type="subcellular location">
    <subcellularLocation>
        <location evidence="1">Cell membrane</location>
        <topology evidence="1">Multi-pass membrane protein</topology>
    </subcellularLocation>
</comment>
<dbReference type="Proteomes" id="UP000783390">
    <property type="component" value="Unassembled WGS sequence"/>
</dbReference>
<evidence type="ECO:0000313" key="10">
    <source>
        <dbReference type="EMBL" id="MBP1889259.1"/>
    </source>
</evidence>
<keyword evidence="11" id="KW-1185">Reference proteome</keyword>
<keyword evidence="6 8" id="KW-0472">Membrane</keyword>
<comment type="caution">
    <text evidence="10">The sequence shown here is derived from an EMBL/GenBank/DDBJ whole genome shotgun (WGS) entry which is preliminary data.</text>
</comment>
<feature type="domain" description="YetF C-terminal" evidence="9">
    <location>
        <begin position="79"/>
        <end position="237"/>
    </location>
</feature>
<evidence type="ECO:0000256" key="8">
    <source>
        <dbReference type="SAM" id="Phobius"/>
    </source>
</evidence>
<sequence length="257" mass="29311">MFIVFIRTAILYVLVILAMRLMGKRQIGELQPYEFVITIMISDLASIPMQDSRLPLILGIIPIITLMLLKVLISQLQLKCQFARKLIEGEPSILIYNGKIQYKALKSQQINLDELLEELRLLEYFDLDQIKYAILENNGHISVLPTDFNNSSGSGGNTSSGISQGQSQNQSENKSKNKKKSKSQDQANNILLPKVLVADGKINKNPLTKVNNDKDWIKKELKKHGINDIKKVLIALYDTNGNFKYQLFNEYEKEKRK</sequence>
<proteinExistence type="inferred from homology"/>
<evidence type="ECO:0000256" key="4">
    <source>
        <dbReference type="ARBA" id="ARBA00022692"/>
    </source>
</evidence>
<evidence type="ECO:0000256" key="1">
    <source>
        <dbReference type="ARBA" id="ARBA00004651"/>
    </source>
</evidence>
<keyword evidence="4 8" id="KW-0812">Transmembrane</keyword>
<organism evidence="10 11">
    <name type="scientific">Clostridium moniliforme</name>
    <dbReference type="NCBI Taxonomy" id="39489"/>
    <lineage>
        <taxon>Bacteria</taxon>
        <taxon>Bacillati</taxon>
        <taxon>Bacillota</taxon>
        <taxon>Clostridia</taxon>
        <taxon>Eubacteriales</taxon>
        <taxon>Clostridiaceae</taxon>
        <taxon>Clostridium</taxon>
    </lineage>
</organism>
<feature type="transmembrane region" description="Helical" evidence="8">
    <location>
        <begin position="6"/>
        <end position="23"/>
    </location>
</feature>
<evidence type="ECO:0000256" key="3">
    <source>
        <dbReference type="ARBA" id="ARBA00022475"/>
    </source>
</evidence>
<evidence type="ECO:0000256" key="2">
    <source>
        <dbReference type="ARBA" id="ARBA00006448"/>
    </source>
</evidence>
<keyword evidence="3" id="KW-1003">Cell membrane</keyword>
<evidence type="ECO:0000259" key="9">
    <source>
        <dbReference type="Pfam" id="PF04239"/>
    </source>
</evidence>
<feature type="region of interest" description="Disordered" evidence="7">
    <location>
        <begin position="152"/>
        <end position="185"/>
    </location>
</feature>
<dbReference type="InterPro" id="IPR007353">
    <property type="entry name" value="DUF421"/>
</dbReference>
<evidence type="ECO:0000256" key="5">
    <source>
        <dbReference type="ARBA" id="ARBA00022989"/>
    </source>
</evidence>
<keyword evidence="5 8" id="KW-1133">Transmembrane helix</keyword>
<feature type="transmembrane region" description="Helical" evidence="8">
    <location>
        <begin position="54"/>
        <end position="73"/>
    </location>
</feature>
<dbReference type="Gene3D" id="3.30.240.20">
    <property type="entry name" value="bsu07140 like domains"/>
    <property type="match status" value="2"/>
</dbReference>
<evidence type="ECO:0000256" key="6">
    <source>
        <dbReference type="ARBA" id="ARBA00023136"/>
    </source>
</evidence>
<feature type="compositionally biased region" description="Low complexity" evidence="7">
    <location>
        <begin position="159"/>
        <end position="172"/>
    </location>
</feature>
<evidence type="ECO:0000256" key="7">
    <source>
        <dbReference type="SAM" id="MobiDB-lite"/>
    </source>
</evidence>
<gene>
    <name evidence="10" type="ORF">J2Z53_000840</name>
</gene>
<dbReference type="PANTHER" id="PTHR34582:SF6">
    <property type="entry name" value="UPF0702 TRANSMEMBRANE PROTEIN YCAP"/>
    <property type="match status" value="1"/>
</dbReference>
<protein>
    <submittedName>
        <fullName evidence="10">Uncharacterized membrane protein YcaP (DUF421 family)</fullName>
    </submittedName>
</protein>
<name>A0ABS4EZ41_9CLOT</name>
<dbReference type="RefSeq" id="WP_209795972.1">
    <property type="nucleotide sequence ID" value="NZ_JAGGJZ010000002.1"/>
</dbReference>
<dbReference type="InterPro" id="IPR023090">
    <property type="entry name" value="UPF0702_alpha/beta_dom_sf"/>
</dbReference>
<comment type="similarity">
    <text evidence="2">Belongs to the UPF0702 family.</text>
</comment>
<accession>A0ABS4EZ41</accession>
<dbReference type="Pfam" id="PF04239">
    <property type="entry name" value="DUF421"/>
    <property type="match status" value="1"/>
</dbReference>
<dbReference type="EMBL" id="JAGGJZ010000002">
    <property type="protein sequence ID" value="MBP1889259.1"/>
    <property type="molecule type" value="Genomic_DNA"/>
</dbReference>
<dbReference type="PANTHER" id="PTHR34582">
    <property type="entry name" value="UPF0702 TRANSMEMBRANE PROTEIN YCAP"/>
    <property type="match status" value="1"/>
</dbReference>